<comment type="subcellular location">
    <subcellularLocation>
        <location evidence="1 9">Golgi apparatus membrane</location>
        <topology evidence="1 9">Single-pass type II membrane protein</topology>
    </subcellularLocation>
</comment>
<dbReference type="PANTHER" id="PTHR12137:SF54">
    <property type="entry name" value="CARBOHYDRATE SULFOTRANSFERASE"/>
    <property type="match status" value="1"/>
</dbReference>
<keyword evidence="3 9" id="KW-0808">Transferase</keyword>
<dbReference type="SUPFAM" id="SSF52540">
    <property type="entry name" value="P-loop containing nucleoside triphosphate hydrolases"/>
    <property type="match status" value="1"/>
</dbReference>
<comment type="similarity">
    <text evidence="2 9">Belongs to the sulfotransferase 2 family.</text>
</comment>
<dbReference type="InterPro" id="IPR018011">
    <property type="entry name" value="Carb_sulfotrans_8-10"/>
</dbReference>
<dbReference type="GO" id="GO:0000139">
    <property type="term" value="C:Golgi membrane"/>
    <property type="evidence" value="ECO:0007669"/>
    <property type="project" value="UniProtKB-SubCell"/>
</dbReference>
<dbReference type="GO" id="GO:0008146">
    <property type="term" value="F:sulfotransferase activity"/>
    <property type="evidence" value="ECO:0007669"/>
    <property type="project" value="InterPro"/>
</dbReference>
<proteinExistence type="inferred from homology"/>
<dbReference type="InterPro" id="IPR027417">
    <property type="entry name" value="P-loop_NTPase"/>
</dbReference>
<dbReference type="Proteomes" id="UP000092445">
    <property type="component" value="Unassembled WGS sequence"/>
</dbReference>
<dbReference type="EnsemblMetazoa" id="GPAI012985-RA">
    <property type="protein sequence ID" value="GPAI012985-PA"/>
    <property type="gene ID" value="GPAI012985"/>
</dbReference>
<evidence type="ECO:0000256" key="8">
    <source>
        <dbReference type="ARBA" id="ARBA00023180"/>
    </source>
</evidence>
<keyword evidence="9" id="KW-0735">Signal-anchor</keyword>
<evidence type="ECO:0000256" key="2">
    <source>
        <dbReference type="ARBA" id="ARBA00006339"/>
    </source>
</evidence>
<evidence type="ECO:0000256" key="1">
    <source>
        <dbReference type="ARBA" id="ARBA00004323"/>
    </source>
</evidence>
<evidence type="ECO:0000256" key="3">
    <source>
        <dbReference type="ARBA" id="ARBA00022679"/>
    </source>
</evidence>
<dbReference type="STRING" id="7398.A0A1A9ZFH2"/>
<sequence length="313" mass="35907">MNKNKIPEEISSEICDSALSTASIFDCCKFCQENKHRFKDDECPDCTSPYTTDSFTGPQSKQNLSNHIRSSSHASACVALHVACTNWKRVLLLMNGDWHNGTNPLEIPGHVVHAEGVFKNLSSLNDTERNQIFSEYTRFLIVRHPFERLLSAYRNKLEGRTASARYFQRRIGRQIIKAFRVNPSNHSLTHGDDVTFAEFIQYLLTPELSLSNQSNYNEHWEPITKLCNPCIMKYNLLGKFETLLDDSALALYLAGADHLTFPTGHKPSSTRKQLRKYFDPLSISAIRRLYEIYAEDFRLFDYSLEDVLGFEFG</sequence>
<keyword evidence="9" id="KW-0119">Carbohydrate metabolism</keyword>
<reference evidence="10" key="2">
    <citation type="submission" date="2020-05" db="UniProtKB">
        <authorList>
            <consortium name="EnsemblMetazoa"/>
        </authorList>
    </citation>
    <scope>IDENTIFICATION</scope>
    <source>
        <strain evidence="10">IAEA</strain>
    </source>
</reference>
<evidence type="ECO:0000313" key="11">
    <source>
        <dbReference type="Proteomes" id="UP000092445"/>
    </source>
</evidence>
<reference evidence="11" key="1">
    <citation type="submission" date="2014-03" db="EMBL/GenBank/DDBJ databases">
        <authorList>
            <person name="Aksoy S."/>
            <person name="Warren W."/>
            <person name="Wilson R.K."/>
        </authorList>
    </citation>
    <scope>NUCLEOTIDE SEQUENCE [LARGE SCALE GENOMIC DNA]</scope>
    <source>
        <strain evidence="11">IAEA</strain>
    </source>
</reference>
<dbReference type="Pfam" id="PF03567">
    <property type="entry name" value="Sulfotransfer_2"/>
    <property type="match status" value="1"/>
</dbReference>
<organism evidence="10 11">
    <name type="scientific">Glossina pallidipes</name>
    <name type="common">Tsetse fly</name>
    <dbReference type="NCBI Taxonomy" id="7398"/>
    <lineage>
        <taxon>Eukaryota</taxon>
        <taxon>Metazoa</taxon>
        <taxon>Ecdysozoa</taxon>
        <taxon>Arthropoda</taxon>
        <taxon>Hexapoda</taxon>
        <taxon>Insecta</taxon>
        <taxon>Pterygota</taxon>
        <taxon>Neoptera</taxon>
        <taxon>Endopterygota</taxon>
        <taxon>Diptera</taxon>
        <taxon>Brachycera</taxon>
        <taxon>Muscomorpha</taxon>
        <taxon>Hippoboscoidea</taxon>
        <taxon>Glossinidae</taxon>
        <taxon>Glossina</taxon>
    </lineage>
</organism>
<protein>
    <recommendedName>
        <fullName evidence="9">Carbohydrate sulfotransferase</fullName>
        <ecNumber evidence="9">2.8.2.-</ecNumber>
    </recommendedName>
</protein>
<dbReference type="EC" id="2.8.2.-" evidence="9"/>
<accession>A0A1A9ZFH2</accession>
<evidence type="ECO:0000256" key="9">
    <source>
        <dbReference type="RuleBase" id="RU364020"/>
    </source>
</evidence>
<evidence type="ECO:0000313" key="10">
    <source>
        <dbReference type="EnsemblMetazoa" id="GPAI012985-PA"/>
    </source>
</evidence>
<dbReference type="InterPro" id="IPR005331">
    <property type="entry name" value="Sulfotransferase"/>
</dbReference>
<evidence type="ECO:0000256" key="5">
    <source>
        <dbReference type="ARBA" id="ARBA00022989"/>
    </source>
</evidence>
<evidence type="ECO:0000256" key="6">
    <source>
        <dbReference type="ARBA" id="ARBA00023034"/>
    </source>
</evidence>
<keyword evidence="4" id="KW-0812">Transmembrane</keyword>
<name>A0A1A9ZFH2_GLOPL</name>
<evidence type="ECO:0000256" key="4">
    <source>
        <dbReference type="ARBA" id="ARBA00022692"/>
    </source>
</evidence>
<keyword evidence="8 9" id="KW-0325">Glycoprotein</keyword>
<evidence type="ECO:0000256" key="7">
    <source>
        <dbReference type="ARBA" id="ARBA00023136"/>
    </source>
</evidence>
<dbReference type="AlphaFoldDB" id="A0A1A9ZFH2"/>
<dbReference type="VEuPathDB" id="VectorBase:GPAI012985"/>
<keyword evidence="5" id="KW-1133">Transmembrane helix</keyword>
<keyword evidence="11" id="KW-1185">Reference proteome</keyword>
<keyword evidence="7" id="KW-0472">Membrane</keyword>
<keyword evidence="6 9" id="KW-0333">Golgi apparatus</keyword>
<dbReference type="GO" id="GO:0016051">
    <property type="term" value="P:carbohydrate biosynthetic process"/>
    <property type="evidence" value="ECO:0007669"/>
    <property type="project" value="InterPro"/>
</dbReference>
<dbReference type="PANTHER" id="PTHR12137">
    <property type="entry name" value="CARBOHYDRATE SULFOTRANSFERASE"/>
    <property type="match status" value="1"/>
</dbReference>